<evidence type="ECO:0000313" key="4">
    <source>
        <dbReference type="Proteomes" id="UP000297777"/>
    </source>
</evidence>
<keyword evidence="4" id="KW-1185">Reference proteome</keyword>
<feature type="coiled-coil region" evidence="1">
    <location>
        <begin position="282"/>
        <end position="323"/>
    </location>
</feature>
<feature type="compositionally biased region" description="Polar residues" evidence="2">
    <location>
        <begin position="18"/>
        <end position="28"/>
    </location>
</feature>
<name>A0A4Z1EKI4_9HELO</name>
<gene>
    <name evidence="3" type="ORF">BTUL_0080g00250</name>
</gene>
<protein>
    <submittedName>
        <fullName evidence="3">Uncharacterized protein</fullName>
    </submittedName>
</protein>
<evidence type="ECO:0000313" key="3">
    <source>
        <dbReference type="EMBL" id="TGO12905.1"/>
    </source>
</evidence>
<dbReference type="OrthoDB" id="3565353at2759"/>
<accession>A0A4Z1EKI4</accession>
<sequence length="623" mass="69219">MASNVNNGSGQVERRVTRSGQAPTVRSQSENRKSRNSQVAAVANEGEDEDENPAPTPAPRSRATRNAPRSQRDTRDAFTRMIAPTLQIDRYKLELESAGQELMKEIRDLNFEEGFDVGVEVKNREKGIGNGDKILEASRRAVTWIESQIKSYGSITEKRAEKMKKYQKLLSTLSVKVEILLERLLVERQGHIIDLTRKNEGLLTQVGILTGKITDLTQNSSTTSIECDELKEFLQENLSALKLQNEENIETEAISNLRKQYEQSLYRNEEISRQKGTVDGELIQSREECERLRSEKDNLFRENEELKNAALISERVIQQLREQVSQPSFHRPLTVSTAFSGQSHAIQQSPGPLGLIAPQSPYGESARLQQPLSSPSTTSSFQSFPSYGFSGPAFPAFPFDEYHSPQFSVHSPAFGQSASSGHGFTSGSPPNYPTSMQPPARQSPLHTPGLNHPPRFEQPNPTLMQGQFGQFQLDRNFPPLNQAPPQFGVQGSAPGMVPPVPRNFRFLVSGRVQGGVLTLNVPAGLIQKMNEQIDEWIEAKKPPKWYQATSASSTRCVEVRSRSLGLVRGPQTSDDGDKFACLHCMDRGLLCVLVGRDGPVIAPLNLRERLPGATPQSPGYYIR</sequence>
<reference evidence="3 4" key="1">
    <citation type="submission" date="2017-12" db="EMBL/GenBank/DDBJ databases">
        <title>Comparative genomics of Botrytis spp.</title>
        <authorList>
            <person name="Valero-Jimenez C.A."/>
            <person name="Tapia P."/>
            <person name="Veloso J."/>
            <person name="Silva-Moreno E."/>
            <person name="Staats M."/>
            <person name="Valdes J.H."/>
            <person name="Van Kan J.A.L."/>
        </authorList>
    </citation>
    <scope>NUCLEOTIDE SEQUENCE [LARGE SCALE GENOMIC DNA]</scope>
    <source>
        <strain evidence="3 4">Bt9001</strain>
    </source>
</reference>
<evidence type="ECO:0000256" key="2">
    <source>
        <dbReference type="SAM" id="MobiDB-lite"/>
    </source>
</evidence>
<evidence type="ECO:0000256" key="1">
    <source>
        <dbReference type="SAM" id="Coils"/>
    </source>
</evidence>
<dbReference type="AlphaFoldDB" id="A0A4Z1EKI4"/>
<feature type="compositionally biased region" description="Polar residues" evidence="2">
    <location>
        <begin position="413"/>
        <end position="437"/>
    </location>
</feature>
<dbReference type="Proteomes" id="UP000297777">
    <property type="component" value="Unassembled WGS sequence"/>
</dbReference>
<comment type="caution">
    <text evidence="3">The sequence shown here is derived from an EMBL/GenBank/DDBJ whole genome shotgun (WGS) entry which is preliminary data.</text>
</comment>
<feature type="region of interest" description="Disordered" evidence="2">
    <location>
        <begin position="342"/>
        <end position="381"/>
    </location>
</feature>
<feature type="compositionally biased region" description="Low complexity" evidence="2">
    <location>
        <begin position="368"/>
        <end position="381"/>
    </location>
</feature>
<dbReference type="EMBL" id="PQXH01000080">
    <property type="protein sequence ID" value="TGO12905.1"/>
    <property type="molecule type" value="Genomic_DNA"/>
</dbReference>
<proteinExistence type="predicted"/>
<keyword evidence="1" id="KW-0175">Coiled coil</keyword>
<organism evidence="3 4">
    <name type="scientific">Botrytis tulipae</name>
    <dbReference type="NCBI Taxonomy" id="87230"/>
    <lineage>
        <taxon>Eukaryota</taxon>
        <taxon>Fungi</taxon>
        <taxon>Dikarya</taxon>
        <taxon>Ascomycota</taxon>
        <taxon>Pezizomycotina</taxon>
        <taxon>Leotiomycetes</taxon>
        <taxon>Helotiales</taxon>
        <taxon>Sclerotiniaceae</taxon>
        <taxon>Botrytis</taxon>
    </lineage>
</organism>
<feature type="compositionally biased region" description="Polar residues" evidence="2">
    <location>
        <begin position="1"/>
        <end position="10"/>
    </location>
</feature>
<feature type="compositionally biased region" description="Low complexity" evidence="2">
    <location>
        <begin position="59"/>
        <end position="69"/>
    </location>
</feature>
<feature type="region of interest" description="Disordered" evidence="2">
    <location>
        <begin position="1"/>
        <end position="81"/>
    </location>
</feature>
<feature type="region of interest" description="Disordered" evidence="2">
    <location>
        <begin position="413"/>
        <end position="447"/>
    </location>
</feature>